<dbReference type="Gene3D" id="3.40.50.150">
    <property type="entry name" value="Vaccinia Virus protein VP39"/>
    <property type="match status" value="1"/>
</dbReference>
<sequence length="122" mass="13321">MELPRVFYQNEGPVGAGLHSESMRGCLEIHKQATQLCLDAIDAVPFPGRGSFLLADFAAADGGNSMALFKLLIDSIRKKHGEDFDIEVVYDGSTSTTGRRCSTVRKVTVEIILQINAINMAY</sequence>
<dbReference type="InterPro" id="IPR029063">
    <property type="entry name" value="SAM-dependent_MTases_sf"/>
</dbReference>
<dbReference type="RefSeq" id="XP_014671480.1">
    <property type="nucleotide sequence ID" value="XM_014815994.1"/>
</dbReference>
<protein>
    <submittedName>
        <fullName evidence="2">Uncharacterized protein LOC106812176</fullName>
    </submittedName>
</protein>
<dbReference type="GeneID" id="106812176"/>
<reference evidence="2" key="1">
    <citation type="submission" date="2025-08" db="UniProtKB">
        <authorList>
            <consortium name="RefSeq"/>
        </authorList>
    </citation>
    <scope>IDENTIFICATION</scope>
</reference>
<evidence type="ECO:0000313" key="2">
    <source>
        <dbReference type="RefSeq" id="XP_014671480.1"/>
    </source>
</evidence>
<dbReference type="Proteomes" id="UP000695022">
    <property type="component" value="Unplaced"/>
</dbReference>
<proteinExistence type="predicted"/>
<organism evidence="1 2">
    <name type="scientific">Priapulus caudatus</name>
    <name type="common">Priapulid worm</name>
    <dbReference type="NCBI Taxonomy" id="37621"/>
    <lineage>
        <taxon>Eukaryota</taxon>
        <taxon>Metazoa</taxon>
        <taxon>Ecdysozoa</taxon>
        <taxon>Scalidophora</taxon>
        <taxon>Priapulida</taxon>
        <taxon>Priapulimorpha</taxon>
        <taxon>Priapulimorphida</taxon>
        <taxon>Priapulidae</taxon>
        <taxon>Priapulus</taxon>
    </lineage>
</organism>
<keyword evidence="1" id="KW-1185">Reference proteome</keyword>
<gene>
    <name evidence="2" type="primary">LOC106812176</name>
</gene>
<name>A0ABM1EH09_PRICU</name>
<evidence type="ECO:0000313" key="1">
    <source>
        <dbReference type="Proteomes" id="UP000695022"/>
    </source>
</evidence>
<accession>A0ABM1EH09</accession>